<evidence type="ECO:0000256" key="3">
    <source>
        <dbReference type="ARBA" id="ARBA00022457"/>
    </source>
</evidence>
<dbReference type="PROSITE" id="PS51462">
    <property type="entry name" value="NUDIX"/>
    <property type="match status" value="1"/>
</dbReference>
<dbReference type="GO" id="GO:0044716">
    <property type="term" value="F:8-oxo-GDP phosphatase activity"/>
    <property type="evidence" value="ECO:0007669"/>
    <property type="project" value="TreeGrafter"/>
</dbReference>
<dbReference type="CDD" id="cd04690">
    <property type="entry name" value="NUDIX_Hydrolase"/>
    <property type="match status" value="1"/>
</dbReference>
<dbReference type="GO" id="GO:0008413">
    <property type="term" value="F:8-oxo-7,8-dihydroguanosine triphosphate pyrophosphatase activity"/>
    <property type="evidence" value="ECO:0007669"/>
    <property type="project" value="TreeGrafter"/>
</dbReference>
<accession>A0A414LVL8</accession>
<dbReference type="Gene3D" id="3.90.79.10">
    <property type="entry name" value="Nucleoside Triphosphate Pyrophosphohydrolase"/>
    <property type="match status" value="1"/>
</dbReference>
<dbReference type="InterPro" id="IPR047127">
    <property type="entry name" value="MutT-like"/>
</dbReference>
<evidence type="ECO:0000256" key="4">
    <source>
        <dbReference type="ARBA" id="ARBA00022705"/>
    </source>
</evidence>
<feature type="domain" description="Nudix hydrolase" evidence="12">
    <location>
        <begin position="2"/>
        <end position="129"/>
    </location>
</feature>
<dbReference type="EMBL" id="QSKY01000045">
    <property type="protein sequence ID" value="RHE98751.1"/>
    <property type="molecule type" value="Genomic_DNA"/>
</dbReference>
<dbReference type="Proteomes" id="UP000283501">
    <property type="component" value="Unassembled WGS sequence"/>
</dbReference>
<reference evidence="13 14" key="1">
    <citation type="submission" date="2018-08" db="EMBL/GenBank/DDBJ databases">
        <title>A genome reference for cultivated species of the human gut microbiota.</title>
        <authorList>
            <person name="Zou Y."/>
            <person name="Xue W."/>
            <person name="Luo G."/>
        </authorList>
    </citation>
    <scope>NUCLEOTIDE SEQUENCE [LARGE SCALE GENOMIC DNA]</scope>
    <source>
        <strain evidence="13 14">AM26-2LB</strain>
    </source>
</reference>
<evidence type="ECO:0000313" key="14">
    <source>
        <dbReference type="Proteomes" id="UP000283501"/>
    </source>
</evidence>
<sequence>MKKIDKVGGVILKEKELLVVRKRTKDNREEYIIPGGKREGDETDFETLKRELSEEIQVELIKASPFGGFDDIAIFENIPIHIEVYIAQIVGEPKCDSEIKDLVWIDKNYEQKGIKLGSVLGKFVVPKLVEMGLM</sequence>
<keyword evidence="5" id="KW-0479">Metal-binding</keyword>
<dbReference type="SUPFAM" id="SSF55811">
    <property type="entry name" value="Nudix"/>
    <property type="match status" value="1"/>
</dbReference>
<comment type="cofactor">
    <cofactor evidence="1">
        <name>Mg(2+)</name>
        <dbReference type="ChEBI" id="CHEBI:18420"/>
    </cofactor>
</comment>
<dbReference type="PANTHER" id="PTHR47707:SF1">
    <property type="entry name" value="NUDIX HYDROLASE FAMILY PROTEIN"/>
    <property type="match status" value="1"/>
</dbReference>
<dbReference type="InterPro" id="IPR000086">
    <property type="entry name" value="NUDIX_hydrolase_dom"/>
</dbReference>
<evidence type="ECO:0000256" key="8">
    <source>
        <dbReference type="ARBA" id="ARBA00022842"/>
    </source>
</evidence>
<dbReference type="PANTHER" id="PTHR47707">
    <property type="entry name" value="8-OXO-DGTP DIPHOSPHATASE"/>
    <property type="match status" value="1"/>
</dbReference>
<evidence type="ECO:0000259" key="12">
    <source>
        <dbReference type="PROSITE" id="PS51462"/>
    </source>
</evidence>
<dbReference type="GO" id="GO:0035539">
    <property type="term" value="F:8-oxo-7,8-dihydrodeoxyguanosine triphosphate pyrophosphatase activity"/>
    <property type="evidence" value="ECO:0007669"/>
    <property type="project" value="UniProtKB-EC"/>
</dbReference>
<evidence type="ECO:0000256" key="7">
    <source>
        <dbReference type="ARBA" id="ARBA00022801"/>
    </source>
</evidence>
<organism evidence="13 14">
    <name type="scientific">Agathobacter rectalis</name>
    <dbReference type="NCBI Taxonomy" id="39491"/>
    <lineage>
        <taxon>Bacteria</taxon>
        <taxon>Bacillati</taxon>
        <taxon>Bacillota</taxon>
        <taxon>Clostridia</taxon>
        <taxon>Lachnospirales</taxon>
        <taxon>Lachnospiraceae</taxon>
        <taxon>Agathobacter</taxon>
    </lineage>
</organism>
<keyword evidence="9" id="KW-0234">DNA repair</keyword>
<evidence type="ECO:0000313" key="13">
    <source>
        <dbReference type="EMBL" id="RHE98751.1"/>
    </source>
</evidence>
<dbReference type="EC" id="3.6.1.55" evidence="11"/>
<evidence type="ECO:0000256" key="9">
    <source>
        <dbReference type="ARBA" id="ARBA00023204"/>
    </source>
</evidence>
<evidence type="ECO:0000256" key="2">
    <source>
        <dbReference type="ARBA" id="ARBA00005582"/>
    </source>
</evidence>
<dbReference type="InterPro" id="IPR015797">
    <property type="entry name" value="NUDIX_hydrolase-like_dom_sf"/>
</dbReference>
<comment type="catalytic activity">
    <reaction evidence="10">
        <text>8-oxo-dGTP + H2O = 8-oxo-dGMP + diphosphate + H(+)</text>
        <dbReference type="Rhea" id="RHEA:31575"/>
        <dbReference type="ChEBI" id="CHEBI:15377"/>
        <dbReference type="ChEBI" id="CHEBI:15378"/>
        <dbReference type="ChEBI" id="CHEBI:33019"/>
        <dbReference type="ChEBI" id="CHEBI:63224"/>
        <dbReference type="ChEBI" id="CHEBI:77896"/>
        <dbReference type="EC" id="3.6.1.55"/>
    </reaction>
</comment>
<evidence type="ECO:0000256" key="11">
    <source>
        <dbReference type="ARBA" id="ARBA00038905"/>
    </source>
</evidence>
<dbReference type="Pfam" id="PF00293">
    <property type="entry name" value="NUDIX"/>
    <property type="match status" value="1"/>
</dbReference>
<dbReference type="GO" id="GO:0046872">
    <property type="term" value="F:metal ion binding"/>
    <property type="evidence" value="ECO:0007669"/>
    <property type="project" value="UniProtKB-KW"/>
</dbReference>
<evidence type="ECO:0000256" key="10">
    <source>
        <dbReference type="ARBA" id="ARBA00035861"/>
    </source>
</evidence>
<keyword evidence="7" id="KW-0378">Hydrolase</keyword>
<dbReference type="GO" id="GO:0044715">
    <property type="term" value="F:8-oxo-dGDP phosphatase activity"/>
    <property type="evidence" value="ECO:0007669"/>
    <property type="project" value="TreeGrafter"/>
</dbReference>
<comment type="caution">
    <text evidence="13">The sequence shown here is derived from an EMBL/GenBank/DDBJ whole genome shotgun (WGS) entry which is preliminary data.</text>
</comment>
<keyword evidence="4" id="KW-0235">DNA replication</keyword>
<dbReference type="GO" id="GO:0006281">
    <property type="term" value="P:DNA repair"/>
    <property type="evidence" value="ECO:0007669"/>
    <property type="project" value="UniProtKB-KW"/>
</dbReference>
<keyword evidence="8" id="KW-0460">Magnesium</keyword>
<dbReference type="RefSeq" id="WP_118142242.1">
    <property type="nucleotide sequence ID" value="NZ_QSKY01000045.1"/>
</dbReference>
<evidence type="ECO:0000256" key="1">
    <source>
        <dbReference type="ARBA" id="ARBA00001946"/>
    </source>
</evidence>
<evidence type="ECO:0000256" key="5">
    <source>
        <dbReference type="ARBA" id="ARBA00022723"/>
    </source>
</evidence>
<proteinExistence type="inferred from homology"/>
<comment type="similarity">
    <text evidence="2">Belongs to the Nudix hydrolase family.</text>
</comment>
<keyword evidence="6" id="KW-0227">DNA damage</keyword>
<keyword evidence="3" id="KW-0515">Mutator protein</keyword>
<gene>
    <name evidence="13" type="ORF">DW703_16395</name>
</gene>
<dbReference type="GO" id="GO:0006260">
    <property type="term" value="P:DNA replication"/>
    <property type="evidence" value="ECO:0007669"/>
    <property type="project" value="UniProtKB-KW"/>
</dbReference>
<dbReference type="AlphaFoldDB" id="A0A414LVL8"/>
<protein>
    <recommendedName>
        <fullName evidence="11">8-oxo-dGTP diphosphatase</fullName>
        <ecNumber evidence="11">3.6.1.55</ecNumber>
    </recommendedName>
</protein>
<name>A0A414LVL8_9FIRM</name>
<evidence type="ECO:0000256" key="6">
    <source>
        <dbReference type="ARBA" id="ARBA00022763"/>
    </source>
</evidence>